<name>A0A4Q4ZKH7_9ACTN</name>
<dbReference type="Gene3D" id="1.10.730.10">
    <property type="entry name" value="Isoleucyl-tRNA Synthetase, Domain 1"/>
    <property type="match status" value="1"/>
</dbReference>
<evidence type="ECO:0000256" key="5">
    <source>
        <dbReference type="ARBA" id="ARBA00022490"/>
    </source>
</evidence>
<dbReference type="OrthoDB" id="9810365at2"/>
<comment type="cofactor">
    <cofactor evidence="1 15">
        <name>Zn(2+)</name>
        <dbReference type="ChEBI" id="CHEBI:29105"/>
    </cofactor>
</comment>
<dbReference type="InterPro" id="IPR033709">
    <property type="entry name" value="Anticodon_Ile_ABEc"/>
</dbReference>
<comment type="caution">
    <text evidence="19">The sequence shown here is derived from an EMBL/GenBank/DDBJ whole genome shotgun (WGS) entry which is preliminary data.</text>
</comment>
<dbReference type="RefSeq" id="WP_134714071.1">
    <property type="nucleotide sequence ID" value="NZ_SDKM01000003.1"/>
</dbReference>
<keyword evidence="7 15" id="KW-0479">Metal-binding</keyword>
<dbReference type="CDD" id="cd07961">
    <property type="entry name" value="Anticodon_Ia_Ile_ABEc"/>
    <property type="match status" value="1"/>
</dbReference>
<dbReference type="GO" id="GO:0002161">
    <property type="term" value="F:aminoacyl-tRNA deacylase activity"/>
    <property type="evidence" value="ECO:0007669"/>
    <property type="project" value="InterPro"/>
</dbReference>
<feature type="domain" description="Aminoacyl-tRNA synthetase class Ia" evidence="17">
    <location>
        <begin position="27"/>
        <end position="677"/>
    </location>
</feature>
<dbReference type="GO" id="GO:0006428">
    <property type="term" value="P:isoleucyl-tRNA aminoacylation"/>
    <property type="evidence" value="ECO:0007669"/>
    <property type="project" value="UniProtKB-UniRule"/>
</dbReference>
<organism evidence="19 20">
    <name type="scientific">Nocardioides guangzhouensis</name>
    <dbReference type="NCBI Taxonomy" id="2497878"/>
    <lineage>
        <taxon>Bacteria</taxon>
        <taxon>Bacillati</taxon>
        <taxon>Actinomycetota</taxon>
        <taxon>Actinomycetes</taxon>
        <taxon>Propionibacteriales</taxon>
        <taxon>Nocardioidaceae</taxon>
        <taxon>Nocardioides</taxon>
    </lineage>
</organism>
<feature type="short sequence motif" description="'HIGH' region" evidence="15">
    <location>
        <begin position="61"/>
        <end position="71"/>
    </location>
</feature>
<evidence type="ECO:0000313" key="19">
    <source>
        <dbReference type="EMBL" id="RYP88385.1"/>
    </source>
</evidence>
<dbReference type="PRINTS" id="PR00984">
    <property type="entry name" value="TRNASYNTHILE"/>
</dbReference>
<dbReference type="InterPro" id="IPR002301">
    <property type="entry name" value="Ile-tRNA-ligase"/>
</dbReference>
<sequence>MTYPKVSHTDAGQVPGNPAFPAIEEAVLAYWEKDGTFQASVDQRPAGENGDNEFVFYDGPPFANGLPHYGHLLTGYVKDVVPRYQTMRGRRVERRFGWDTHGLPAELEAMRLNGIKTTDEILELGIEKFNEACRASVMKYTGEWRDYVTRQARWVDFDNDYRTMNPDYMESVIWAFKQLHEKGLVYEGFRVLPYCWNDETPLSNHELRMDDDVYQNRQDPAVTVGYRIEGTDESDPLAGVLALVWTTTPWTLTSNLGVMVGEDIAYVVVESDATGTTERYLIAEARLPAYVRELGEEPEVRGRYTGAELVGRTYQPPFSYYLGHERAFRIVAASEFVTTTDGTGLVHTAGAFGEADKEVTDREGIEAVMPVGKDGRFTAPVDEYAGMQVFDANLHIIDHLKAATRGGADRGAVTEGTVLLRRETYDHSYPHCWRCREPLIYKGVSSWFVEVTAFKQRMIELNQQINWVPDHIRDGQFGKWLENARDWSITRNRFWGSPVPVWKSDDPAYPRLDVYGSFEDLERDFGRLPRNKDGQPDLHRPYVDDLVRPNPDDPTGRSMMRRVPDVLDVWFDSGSMSFAQVHVPFENDEWFLHHFPADFIVEYIGQTRGWFYTLHILASALFDRPAFENCISHGIVLGSDGNKMSKSLRNYPDVREVFDRDGADAMRWFLMASPILRGGNLIVTEQGIRDSVRQVMIPLWNSWYFFSLYANAAGGPGQGYDARWSTASTDPLDRYLLAKTRQFVDAMTRQMDHYEVANACDSTRAFLDVLTNWYIRRSRERFWSTGGEVDTAAFDTLYTVLDVVCRVTAPLLPLTTEEVWRGLTGGRSVHLADWPDAGDLPADDALVAAMDQVRDVCSAASALRKAAGLRNRLPLAGLTVVVDGPDALTGFEAIVADELNVKSVLLLDLAAPEAASYGVSQRLTVNARAAGPRLGRDVQVAIKGSKSGDWSVAADGTVTSGGLALEEGEYTLETVAADSVGDSATGMLPRGGFVVLDTAVTPELEAEGQARDLVRSVQQARRDAGLDVSDRIALTVRAPETVLAAARTHEALVAGETLATTVSYEPAEELDVEVVRA</sequence>
<dbReference type="AlphaFoldDB" id="A0A4Q4ZKH7"/>
<dbReference type="GO" id="GO:0008270">
    <property type="term" value="F:zinc ion binding"/>
    <property type="evidence" value="ECO:0007669"/>
    <property type="project" value="UniProtKB-UniRule"/>
</dbReference>
<dbReference type="Pfam" id="PF00133">
    <property type="entry name" value="tRNA-synt_1"/>
    <property type="match status" value="1"/>
</dbReference>
<keyword evidence="12 15" id="KW-0030">Aminoacyl-tRNA synthetase</keyword>
<evidence type="ECO:0000256" key="1">
    <source>
        <dbReference type="ARBA" id="ARBA00001947"/>
    </source>
</evidence>
<dbReference type="InterPro" id="IPR013155">
    <property type="entry name" value="M/V/L/I-tRNA-synth_anticd-bd"/>
</dbReference>
<evidence type="ECO:0000256" key="2">
    <source>
        <dbReference type="ARBA" id="ARBA00004496"/>
    </source>
</evidence>
<evidence type="ECO:0000256" key="6">
    <source>
        <dbReference type="ARBA" id="ARBA00022598"/>
    </source>
</evidence>
<keyword evidence="5 15" id="KW-0963">Cytoplasm</keyword>
<feature type="region of interest" description="Disordered" evidence="16">
    <location>
        <begin position="530"/>
        <end position="558"/>
    </location>
</feature>
<evidence type="ECO:0000256" key="3">
    <source>
        <dbReference type="ARBA" id="ARBA00007078"/>
    </source>
</evidence>
<accession>A0A4Q4ZKH7</accession>
<reference evidence="19 20" key="1">
    <citation type="submission" date="2019-01" db="EMBL/GenBank/DDBJ databases">
        <title>Nocardioides guangzhouensis sp. nov., an actinobacterium isolated from soil.</title>
        <authorList>
            <person name="Fu Y."/>
            <person name="Cai Y."/>
            <person name="Lin Z."/>
            <person name="Chen P."/>
        </authorList>
    </citation>
    <scope>NUCLEOTIDE SEQUENCE [LARGE SCALE GENOMIC DNA]</scope>
    <source>
        <strain evidence="19 20">130</strain>
    </source>
</reference>
<dbReference type="Gene3D" id="3.40.50.620">
    <property type="entry name" value="HUPs"/>
    <property type="match status" value="2"/>
</dbReference>
<evidence type="ECO:0000259" key="18">
    <source>
        <dbReference type="Pfam" id="PF08264"/>
    </source>
</evidence>
<keyword evidence="9 15" id="KW-0862">Zinc</keyword>
<keyword evidence="6 15" id="KW-0436">Ligase</keyword>
<feature type="compositionally biased region" description="Basic and acidic residues" evidence="16">
    <location>
        <begin position="530"/>
        <end position="555"/>
    </location>
</feature>
<dbReference type="GO" id="GO:0004822">
    <property type="term" value="F:isoleucine-tRNA ligase activity"/>
    <property type="evidence" value="ECO:0007669"/>
    <property type="project" value="UniProtKB-UniRule"/>
</dbReference>
<dbReference type="SUPFAM" id="SSF52374">
    <property type="entry name" value="Nucleotidylyl transferase"/>
    <property type="match status" value="1"/>
</dbReference>
<dbReference type="SUPFAM" id="SSF47323">
    <property type="entry name" value="Anticodon-binding domain of a subclass of class I aminoacyl-tRNA synthetases"/>
    <property type="match status" value="1"/>
</dbReference>
<proteinExistence type="inferred from homology"/>
<comment type="subcellular location">
    <subcellularLocation>
        <location evidence="2 15">Cytoplasm</location>
    </subcellularLocation>
</comment>
<protein>
    <recommendedName>
        <fullName evidence="15">Isoleucine--tRNA ligase</fullName>
        <ecNumber evidence="15">6.1.1.5</ecNumber>
    </recommendedName>
    <alternativeName>
        <fullName evidence="15">Isoleucyl-tRNA synthetase</fullName>
        <shortName evidence="15">IleRS</shortName>
    </alternativeName>
</protein>
<comment type="catalytic activity">
    <reaction evidence="14 15">
        <text>tRNA(Ile) + L-isoleucine + ATP = L-isoleucyl-tRNA(Ile) + AMP + diphosphate</text>
        <dbReference type="Rhea" id="RHEA:11060"/>
        <dbReference type="Rhea" id="RHEA-COMP:9666"/>
        <dbReference type="Rhea" id="RHEA-COMP:9695"/>
        <dbReference type="ChEBI" id="CHEBI:30616"/>
        <dbReference type="ChEBI" id="CHEBI:33019"/>
        <dbReference type="ChEBI" id="CHEBI:58045"/>
        <dbReference type="ChEBI" id="CHEBI:78442"/>
        <dbReference type="ChEBI" id="CHEBI:78528"/>
        <dbReference type="ChEBI" id="CHEBI:456215"/>
        <dbReference type="EC" id="6.1.1.5"/>
    </reaction>
</comment>
<feature type="short sequence motif" description="'KMSKS' region" evidence="15">
    <location>
        <begin position="643"/>
        <end position="647"/>
    </location>
</feature>
<keyword evidence="8 15" id="KW-0547">Nucleotide-binding</keyword>
<dbReference type="EC" id="6.1.1.5" evidence="15"/>
<evidence type="ECO:0000256" key="15">
    <source>
        <dbReference type="HAMAP-Rule" id="MF_02003"/>
    </source>
</evidence>
<comment type="subunit">
    <text evidence="4 15">Monomer.</text>
</comment>
<dbReference type="Proteomes" id="UP000295198">
    <property type="component" value="Unassembled WGS sequence"/>
</dbReference>
<dbReference type="InterPro" id="IPR009008">
    <property type="entry name" value="Val/Leu/Ile-tRNA-synth_edit"/>
</dbReference>
<dbReference type="InterPro" id="IPR009080">
    <property type="entry name" value="tRNAsynth_Ia_anticodon-bd"/>
</dbReference>
<dbReference type="FunFam" id="3.40.50.620:FF:000063">
    <property type="entry name" value="Isoleucine--tRNA ligase"/>
    <property type="match status" value="1"/>
</dbReference>
<evidence type="ECO:0000313" key="20">
    <source>
        <dbReference type="Proteomes" id="UP000295198"/>
    </source>
</evidence>
<comment type="domain">
    <text evidence="15">IleRS has two distinct active sites: one for aminoacylation and one for editing. The misactivated valine is translocated from the active site to the editing site, which sterically excludes the correctly activated isoleucine. The single editing site contains two valyl binding pockets, one specific for each substrate (Val-AMP or Val-tRNA(Ile)).</text>
</comment>
<dbReference type="SUPFAM" id="SSF50677">
    <property type="entry name" value="ValRS/IleRS/LeuRS editing domain"/>
    <property type="match status" value="1"/>
</dbReference>
<dbReference type="PROSITE" id="PS00178">
    <property type="entry name" value="AA_TRNA_LIGASE_I"/>
    <property type="match status" value="1"/>
</dbReference>
<evidence type="ECO:0000256" key="4">
    <source>
        <dbReference type="ARBA" id="ARBA00011245"/>
    </source>
</evidence>
<gene>
    <name evidence="15" type="primary">ileS</name>
    <name evidence="19" type="ORF">EKO23_03390</name>
</gene>
<dbReference type="FunFam" id="3.40.50.620:FF:000075">
    <property type="entry name" value="Isoleucine--tRNA ligase"/>
    <property type="match status" value="1"/>
</dbReference>
<keyword evidence="10 15" id="KW-0067">ATP-binding</keyword>
<dbReference type="Pfam" id="PF19302">
    <property type="entry name" value="DUF5915"/>
    <property type="match status" value="1"/>
</dbReference>
<dbReference type="Pfam" id="PF08264">
    <property type="entry name" value="Anticodon_1"/>
    <property type="match status" value="1"/>
</dbReference>
<evidence type="ECO:0000256" key="16">
    <source>
        <dbReference type="SAM" id="MobiDB-lite"/>
    </source>
</evidence>
<evidence type="ECO:0000256" key="11">
    <source>
        <dbReference type="ARBA" id="ARBA00022917"/>
    </source>
</evidence>
<dbReference type="InterPro" id="IPR014729">
    <property type="entry name" value="Rossmann-like_a/b/a_fold"/>
</dbReference>
<dbReference type="InterPro" id="IPR023586">
    <property type="entry name" value="Ile-tRNA-ligase_type2"/>
</dbReference>
<dbReference type="HAMAP" id="MF_02003">
    <property type="entry name" value="Ile_tRNA_synth_type2"/>
    <property type="match status" value="1"/>
</dbReference>
<evidence type="ECO:0000256" key="7">
    <source>
        <dbReference type="ARBA" id="ARBA00022723"/>
    </source>
</evidence>
<keyword evidence="20" id="KW-1185">Reference proteome</keyword>
<evidence type="ECO:0000256" key="12">
    <source>
        <dbReference type="ARBA" id="ARBA00023146"/>
    </source>
</evidence>
<feature type="binding site" evidence="15">
    <location>
        <position position="646"/>
    </location>
    <ligand>
        <name>ATP</name>
        <dbReference type="ChEBI" id="CHEBI:30616"/>
    </ligand>
</feature>
<evidence type="ECO:0000256" key="13">
    <source>
        <dbReference type="ARBA" id="ARBA00025217"/>
    </source>
</evidence>
<evidence type="ECO:0000256" key="14">
    <source>
        <dbReference type="ARBA" id="ARBA00048359"/>
    </source>
</evidence>
<dbReference type="PANTHER" id="PTHR42780:SF1">
    <property type="entry name" value="ISOLEUCINE--TRNA LIGASE, CYTOPLASMIC"/>
    <property type="match status" value="1"/>
</dbReference>
<evidence type="ECO:0000256" key="9">
    <source>
        <dbReference type="ARBA" id="ARBA00022833"/>
    </source>
</evidence>
<dbReference type="PANTHER" id="PTHR42780">
    <property type="entry name" value="SOLEUCYL-TRNA SYNTHETASE"/>
    <property type="match status" value="1"/>
</dbReference>
<dbReference type="Gene3D" id="3.90.740.10">
    <property type="entry name" value="Valyl/Leucyl/Isoleucyl-tRNA synthetase, editing domain"/>
    <property type="match status" value="1"/>
</dbReference>
<evidence type="ECO:0000256" key="8">
    <source>
        <dbReference type="ARBA" id="ARBA00022741"/>
    </source>
</evidence>
<dbReference type="NCBIfam" id="TIGR00392">
    <property type="entry name" value="ileS"/>
    <property type="match status" value="1"/>
</dbReference>
<dbReference type="InterPro" id="IPR001412">
    <property type="entry name" value="aa-tRNA-synth_I_CS"/>
</dbReference>
<evidence type="ECO:0000259" key="17">
    <source>
        <dbReference type="Pfam" id="PF00133"/>
    </source>
</evidence>
<evidence type="ECO:0000256" key="10">
    <source>
        <dbReference type="ARBA" id="ARBA00022840"/>
    </source>
</evidence>
<dbReference type="CDD" id="cd00818">
    <property type="entry name" value="IleRS_core"/>
    <property type="match status" value="1"/>
</dbReference>
<dbReference type="EMBL" id="SDKM01000003">
    <property type="protein sequence ID" value="RYP88385.1"/>
    <property type="molecule type" value="Genomic_DNA"/>
</dbReference>
<feature type="domain" description="Methionyl/Valyl/Leucyl/Isoleucyl-tRNA synthetase anticodon-binding" evidence="18">
    <location>
        <begin position="733"/>
        <end position="875"/>
    </location>
</feature>
<dbReference type="GO" id="GO:0005524">
    <property type="term" value="F:ATP binding"/>
    <property type="evidence" value="ECO:0007669"/>
    <property type="project" value="UniProtKB-UniRule"/>
</dbReference>
<dbReference type="InterPro" id="IPR002300">
    <property type="entry name" value="aa-tRNA-synth_Ia"/>
</dbReference>
<dbReference type="GO" id="GO:0000049">
    <property type="term" value="F:tRNA binding"/>
    <property type="evidence" value="ECO:0007669"/>
    <property type="project" value="InterPro"/>
</dbReference>
<keyword evidence="11 15" id="KW-0648">Protein biosynthesis</keyword>
<comment type="function">
    <text evidence="13 15">Catalyzes the attachment of isoleucine to tRNA(Ile). As IleRS can inadvertently accommodate and process structurally similar amino acids such as valine, to avoid such errors it has two additional distinct tRNA(Ile)-dependent editing activities. One activity is designated as 'pretransfer' editing and involves the hydrolysis of activated Val-AMP. The other activity is designated 'posttransfer' editing and involves deacylation of mischarged Val-tRNA(Ile).</text>
</comment>
<dbReference type="GO" id="GO:0005737">
    <property type="term" value="C:cytoplasm"/>
    <property type="evidence" value="ECO:0007669"/>
    <property type="project" value="UniProtKB-SubCell"/>
</dbReference>
<comment type="similarity">
    <text evidence="3 15">Belongs to the class-I aminoacyl-tRNA synthetase family. IleS type 2 subfamily.</text>
</comment>